<dbReference type="InterPro" id="IPR025669">
    <property type="entry name" value="AAA_dom"/>
</dbReference>
<evidence type="ECO:0000256" key="10">
    <source>
        <dbReference type="ARBA" id="ARBA00022777"/>
    </source>
</evidence>
<reference evidence="20" key="1">
    <citation type="submission" date="2021-04" db="EMBL/GenBank/DDBJ databases">
        <title>Pseudaminobacter soli sp. nov., isolated from paddy soil contaminated by heavy metals.</title>
        <authorList>
            <person name="Zhang K."/>
        </authorList>
    </citation>
    <scope>NUCLEOTIDE SEQUENCE</scope>
    <source>
        <strain evidence="20">19-2017</strain>
    </source>
</reference>
<comment type="similarity">
    <text evidence="2">Belongs to the CpsD/CapB family.</text>
</comment>
<protein>
    <recommendedName>
        <fullName evidence="4">non-specific protein-tyrosine kinase</fullName>
        <ecNumber evidence="4">2.7.10.2</ecNumber>
    </recommendedName>
</protein>
<keyword evidence="16" id="KW-0175">Coiled coil</keyword>
<keyword evidence="12 17" id="KW-1133">Transmembrane helix</keyword>
<dbReference type="GO" id="GO:0005524">
    <property type="term" value="F:ATP binding"/>
    <property type="evidence" value="ECO:0007669"/>
    <property type="project" value="UniProtKB-KW"/>
</dbReference>
<evidence type="ECO:0000256" key="15">
    <source>
        <dbReference type="ARBA" id="ARBA00051245"/>
    </source>
</evidence>
<dbReference type="Gene3D" id="3.40.50.300">
    <property type="entry name" value="P-loop containing nucleotide triphosphate hydrolases"/>
    <property type="match status" value="1"/>
</dbReference>
<keyword evidence="5" id="KW-1003">Cell membrane</keyword>
<comment type="catalytic activity">
    <reaction evidence="15">
        <text>L-tyrosyl-[protein] + ATP = O-phospho-L-tyrosyl-[protein] + ADP + H(+)</text>
        <dbReference type="Rhea" id="RHEA:10596"/>
        <dbReference type="Rhea" id="RHEA-COMP:10136"/>
        <dbReference type="Rhea" id="RHEA-COMP:20101"/>
        <dbReference type="ChEBI" id="CHEBI:15378"/>
        <dbReference type="ChEBI" id="CHEBI:30616"/>
        <dbReference type="ChEBI" id="CHEBI:46858"/>
        <dbReference type="ChEBI" id="CHEBI:61978"/>
        <dbReference type="ChEBI" id="CHEBI:456216"/>
        <dbReference type="EC" id="2.7.10.2"/>
    </reaction>
</comment>
<evidence type="ECO:0000256" key="16">
    <source>
        <dbReference type="SAM" id="Coils"/>
    </source>
</evidence>
<dbReference type="InterPro" id="IPR050445">
    <property type="entry name" value="Bact_polysacc_biosynth/exp"/>
</dbReference>
<dbReference type="GO" id="GO:0004715">
    <property type="term" value="F:non-membrane spanning protein tyrosine kinase activity"/>
    <property type="evidence" value="ECO:0007669"/>
    <property type="project" value="UniProtKB-EC"/>
</dbReference>
<evidence type="ECO:0000259" key="18">
    <source>
        <dbReference type="Pfam" id="PF02706"/>
    </source>
</evidence>
<feature type="coiled-coil region" evidence="16">
    <location>
        <begin position="310"/>
        <end position="337"/>
    </location>
</feature>
<evidence type="ECO:0000256" key="9">
    <source>
        <dbReference type="ARBA" id="ARBA00022741"/>
    </source>
</evidence>
<proteinExistence type="inferred from homology"/>
<dbReference type="InterPro" id="IPR003856">
    <property type="entry name" value="LPS_length_determ_N"/>
</dbReference>
<sequence length="699" mass="76411">MHASSDNEFKIPGHESLDVRDILDFIRRRWKLISLIAASTFLMLVTISYAIPPLYTSYVQILLDSPKDYTAQQQDYSNAGTGENSTFIESQLAVLSSAVLLQKVVDSKNLEEDPNLGAGALEWLKKAVGVSRVSLSDVLELSVTSRDPEQAMSLADAIAEAYVADRIESRYESAKKAATWLSERADVLRLQLSQSEDDVEKFRAEHNLLATKSGSVTEQQLSELNIALINARAELASRRAKYQQAEKLVRTGGDAQSIPDVLQSAVVSALRAQQATVTRRVADLSLRYGERHPEVMTAQAELHDIEAQISAEVQRLVGNLKNEAEAAEAREAALTQALASVSSRSETEDRVGVRLRDLGRIAAANKELFETFLSRAKIAEERSTLLSSGVRVIAPANVPDGPSFPNRPLFAALGLVFGIFLGGGGALLRELFASGFMATRQVEETLAVPVLASMPRMTNWSGTDKSQAQPVAYLERKPLSRYSEAVRRLRLAIERVPESERPLRVMLVTSAMPGEGKTTLVLSLARSAAADSERVLVIDADLRLSSATNFFGMTEKAGLVDLLTLPIQAKDAIHLDERSGIYVLPAGTRTMNPPALLASKRMRALLEKLQKTFDTVIIDAPPVGPAADASILAPYVDRVVFVVKWRETSREVVAEGIRHLGGRSKIAGIALTMVDEPKLPKYGRYTSLEGSVSNTYYRN</sequence>
<keyword evidence="7 20" id="KW-0808">Transferase</keyword>
<keyword evidence="21" id="KW-1185">Reference proteome</keyword>
<dbReference type="InterPro" id="IPR027417">
    <property type="entry name" value="P-loop_NTPase"/>
</dbReference>
<dbReference type="Proteomes" id="UP000680348">
    <property type="component" value="Unassembled WGS sequence"/>
</dbReference>
<organism evidence="20 21">
    <name type="scientific">Pseudaminobacter soli</name>
    <name type="common">ex Zhang et al. 2022</name>
    <dbReference type="NCBI Taxonomy" id="2831468"/>
    <lineage>
        <taxon>Bacteria</taxon>
        <taxon>Pseudomonadati</taxon>
        <taxon>Pseudomonadota</taxon>
        <taxon>Alphaproteobacteria</taxon>
        <taxon>Hyphomicrobiales</taxon>
        <taxon>Phyllobacteriaceae</taxon>
        <taxon>Pseudaminobacter</taxon>
    </lineage>
</organism>
<evidence type="ECO:0000256" key="8">
    <source>
        <dbReference type="ARBA" id="ARBA00022692"/>
    </source>
</evidence>
<keyword evidence="6" id="KW-0997">Cell inner membrane</keyword>
<dbReference type="NCBIfam" id="TIGR01007">
    <property type="entry name" value="eps_fam"/>
    <property type="match status" value="1"/>
</dbReference>
<dbReference type="Pfam" id="PF02706">
    <property type="entry name" value="Wzz"/>
    <property type="match status" value="1"/>
</dbReference>
<evidence type="ECO:0000313" key="21">
    <source>
        <dbReference type="Proteomes" id="UP000680348"/>
    </source>
</evidence>
<evidence type="ECO:0000256" key="11">
    <source>
        <dbReference type="ARBA" id="ARBA00022840"/>
    </source>
</evidence>
<dbReference type="Pfam" id="PF13614">
    <property type="entry name" value="AAA_31"/>
    <property type="match status" value="1"/>
</dbReference>
<evidence type="ECO:0000256" key="4">
    <source>
        <dbReference type="ARBA" id="ARBA00011903"/>
    </source>
</evidence>
<evidence type="ECO:0000256" key="7">
    <source>
        <dbReference type="ARBA" id="ARBA00022679"/>
    </source>
</evidence>
<keyword evidence="9" id="KW-0547">Nucleotide-binding</keyword>
<feature type="coiled-coil region" evidence="16">
    <location>
        <begin position="185"/>
        <end position="248"/>
    </location>
</feature>
<dbReference type="RefSeq" id="WP_188257236.1">
    <property type="nucleotide sequence ID" value="NZ_JABVCF010000015.1"/>
</dbReference>
<comment type="similarity">
    <text evidence="3">Belongs to the etk/wzc family.</text>
</comment>
<evidence type="ECO:0000256" key="14">
    <source>
        <dbReference type="ARBA" id="ARBA00023137"/>
    </source>
</evidence>
<dbReference type="CDD" id="cd05387">
    <property type="entry name" value="BY-kinase"/>
    <property type="match status" value="1"/>
</dbReference>
<feature type="domain" description="AAA" evidence="19">
    <location>
        <begin position="513"/>
        <end position="626"/>
    </location>
</feature>
<dbReference type="EMBL" id="JAGWCR010000015">
    <property type="protein sequence ID" value="MBS3651683.1"/>
    <property type="molecule type" value="Genomic_DNA"/>
</dbReference>
<evidence type="ECO:0000256" key="6">
    <source>
        <dbReference type="ARBA" id="ARBA00022519"/>
    </source>
</evidence>
<evidence type="ECO:0000256" key="17">
    <source>
        <dbReference type="SAM" id="Phobius"/>
    </source>
</evidence>
<gene>
    <name evidence="20" type="ORF">KEU06_23985</name>
</gene>
<name>A0A942E5U2_9HYPH</name>
<dbReference type="PANTHER" id="PTHR32309">
    <property type="entry name" value="TYROSINE-PROTEIN KINASE"/>
    <property type="match status" value="1"/>
</dbReference>
<evidence type="ECO:0000313" key="20">
    <source>
        <dbReference type="EMBL" id="MBS3651683.1"/>
    </source>
</evidence>
<evidence type="ECO:0000256" key="13">
    <source>
        <dbReference type="ARBA" id="ARBA00023136"/>
    </source>
</evidence>
<comment type="caution">
    <text evidence="20">The sequence shown here is derived from an EMBL/GenBank/DDBJ whole genome shotgun (WGS) entry which is preliminary data.</text>
</comment>
<keyword evidence="14" id="KW-0829">Tyrosine-protein kinase</keyword>
<feature type="transmembrane region" description="Helical" evidence="17">
    <location>
        <begin position="32"/>
        <end position="51"/>
    </location>
</feature>
<comment type="subcellular location">
    <subcellularLocation>
        <location evidence="1">Cell inner membrane</location>
        <topology evidence="1">Multi-pass membrane protein</topology>
    </subcellularLocation>
</comment>
<accession>A0A942E5U2</accession>
<dbReference type="InterPro" id="IPR005702">
    <property type="entry name" value="Wzc-like_C"/>
</dbReference>
<evidence type="ECO:0000256" key="3">
    <source>
        <dbReference type="ARBA" id="ARBA00008883"/>
    </source>
</evidence>
<keyword evidence="8 17" id="KW-0812">Transmembrane</keyword>
<dbReference type="GO" id="GO:0005886">
    <property type="term" value="C:plasma membrane"/>
    <property type="evidence" value="ECO:0007669"/>
    <property type="project" value="UniProtKB-SubCell"/>
</dbReference>
<evidence type="ECO:0000256" key="1">
    <source>
        <dbReference type="ARBA" id="ARBA00004429"/>
    </source>
</evidence>
<evidence type="ECO:0000256" key="2">
    <source>
        <dbReference type="ARBA" id="ARBA00007316"/>
    </source>
</evidence>
<keyword evidence="13 17" id="KW-0472">Membrane</keyword>
<keyword evidence="11" id="KW-0067">ATP-binding</keyword>
<evidence type="ECO:0000256" key="12">
    <source>
        <dbReference type="ARBA" id="ARBA00022989"/>
    </source>
</evidence>
<keyword evidence="10" id="KW-0418">Kinase</keyword>
<evidence type="ECO:0000259" key="19">
    <source>
        <dbReference type="Pfam" id="PF13614"/>
    </source>
</evidence>
<dbReference type="AlphaFoldDB" id="A0A942E5U2"/>
<dbReference type="SUPFAM" id="SSF52540">
    <property type="entry name" value="P-loop containing nucleoside triphosphate hydrolases"/>
    <property type="match status" value="1"/>
</dbReference>
<dbReference type="EC" id="2.7.10.2" evidence="4"/>
<feature type="domain" description="Polysaccharide chain length determinant N-terminal" evidence="18">
    <location>
        <begin position="16"/>
        <end position="106"/>
    </location>
</feature>
<dbReference type="PANTHER" id="PTHR32309:SF13">
    <property type="entry name" value="FERRIC ENTEROBACTIN TRANSPORT PROTEIN FEPE"/>
    <property type="match status" value="1"/>
</dbReference>
<evidence type="ECO:0000256" key="5">
    <source>
        <dbReference type="ARBA" id="ARBA00022475"/>
    </source>
</evidence>